<keyword evidence="5 7" id="KW-0472">Membrane</keyword>
<evidence type="ECO:0000256" key="6">
    <source>
        <dbReference type="SAM" id="MobiDB-lite"/>
    </source>
</evidence>
<keyword evidence="2 7" id="KW-0812">Transmembrane</keyword>
<evidence type="ECO:0000256" key="3">
    <source>
        <dbReference type="ARBA" id="ARBA00022737"/>
    </source>
</evidence>
<sequence>MKERDTFLATRKFDDGRFVALSNKGKLYQWDFITGKPLEWTGKQPLSYKHLKDFEVYTWKDEETQKIDTVYKKEWFSKILLKKKTPIKNFNESEYHGHGGSEDHLPNQHTYNHSIQKEFYEFKLIEIVSPTEVKEHFNFVHCIQPNCMNYIYFSDNLNFMYERLKYERHFMYKRIDSADSSKTVKWEQTHRFKKLPLNFVNLTEYPFIFSPGFTKYLDMDDTHTKFIIREVREEKEIKKIPKELMSAKNERAADVARRFKWVNESLIHIISHDGIEKLVNIDEFEEVQFNFIPLYDKELCKTTHYICDPPSYRLDESLKTLQKRYQYYKSGYYLHKSRDSRYKMHNEIFFLDYRIDNCSGQFETDMSFSFLSWSLIEQLHSGKLTVDQLDSEIIEMIFFNILPNGDTVLHIVHDNGDLMEDLLKVAHPDEEDRTKIKIHIPFLPNMKGKSPIHLCVSHEEFRYINVMLEYLAGYDIDHHSRAIVDHLPDMVKHGLPNFIPYLESRIRQTEVAKKITKGMLLDTNAHGICSTSLWIEKDAIDKLFQPAPIEQDVRLQFVDIPQIHDINNEVGLEFMKSLSDSDDMKLFETTAVKKVIEYQWPVIMKYTKIRILASYVGFLISYSAYLHGEFHSDNLIMTPTAKVVNMCLLAIQAFYIEGTEIYQLTRSGFGYFLEVWNYLDFVTPTMLIIFMSLDVDGFFDIKDEQGNFTHMTTKAIMQAIMSLFMWLKFLYFLRIFESTGYLIRIIIQVCIDMRHFIFVLFLTFIAFGEAIESIAETTEEKYTGYFGGIGYVYRMALGDFVVDDFNLRTPLFMWILFILCTVLVMIIMMNLLIAIISESFANINAVSKQANMRERAKIITENMYLVPQSVRNAFVKRNTYLLMAIDTEQELLENEDTVDSKIKHLQHSIHEMTEKQFKEVNEQLEEIQKQVQISHTLVANFGVPHKGSGGSVYGGQHTHRQSIVRSHHH</sequence>
<dbReference type="Pfam" id="PF00520">
    <property type="entry name" value="Ion_trans"/>
    <property type="match status" value="1"/>
</dbReference>
<reference evidence="9" key="1">
    <citation type="submission" date="2019-06" db="EMBL/GenBank/DDBJ databases">
        <authorList>
            <person name="Zheng W."/>
        </authorList>
    </citation>
    <scope>NUCLEOTIDE SEQUENCE</scope>
    <source>
        <strain evidence="9">QDHG01</strain>
    </source>
</reference>
<keyword evidence="4 7" id="KW-1133">Transmembrane helix</keyword>
<dbReference type="PANTHER" id="PTHR10582:SF2">
    <property type="entry name" value="INACTIVE"/>
    <property type="match status" value="1"/>
</dbReference>
<evidence type="ECO:0000259" key="8">
    <source>
        <dbReference type="Pfam" id="PF00520"/>
    </source>
</evidence>
<feature type="region of interest" description="Disordered" evidence="6">
    <location>
        <begin position="948"/>
        <end position="969"/>
    </location>
</feature>
<feature type="transmembrane region" description="Helical" evidence="7">
    <location>
        <begin position="745"/>
        <end position="767"/>
    </location>
</feature>
<evidence type="ECO:0000256" key="2">
    <source>
        <dbReference type="ARBA" id="ARBA00022692"/>
    </source>
</evidence>
<gene>
    <name evidence="9" type="ORF">FGO68_gene6680</name>
</gene>
<dbReference type="AlphaFoldDB" id="A0A8J8T9H1"/>
<dbReference type="Proteomes" id="UP000785679">
    <property type="component" value="Unassembled WGS sequence"/>
</dbReference>
<comment type="caution">
    <text evidence="9">The sequence shown here is derived from an EMBL/GenBank/DDBJ whole genome shotgun (WGS) entry which is preliminary data.</text>
</comment>
<dbReference type="PANTHER" id="PTHR10582">
    <property type="entry name" value="TRANSIENT RECEPTOR POTENTIAL ION CHANNEL PROTEIN"/>
    <property type="match status" value="1"/>
</dbReference>
<dbReference type="InterPro" id="IPR005821">
    <property type="entry name" value="Ion_trans_dom"/>
</dbReference>
<feature type="domain" description="Ion transport" evidence="8">
    <location>
        <begin position="640"/>
        <end position="845"/>
    </location>
</feature>
<keyword evidence="3" id="KW-0677">Repeat</keyword>
<dbReference type="OrthoDB" id="321401at2759"/>
<evidence type="ECO:0000313" key="10">
    <source>
        <dbReference type="Proteomes" id="UP000785679"/>
    </source>
</evidence>
<keyword evidence="10" id="KW-1185">Reference proteome</keyword>
<name>A0A8J8T9H1_HALGN</name>
<comment type="subcellular location">
    <subcellularLocation>
        <location evidence="1">Membrane</location>
        <topology evidence="1">Multi-pass membrane protein</topology>
    </subcellularLocation>
</comment>
<feature type="transmembrane region" description="Helical" evidence="7">
    <location>
        <begin position="634"/>
        <end position="655"/>
    </location>
</feature>
<dbReference type="InterPro" id="IPR024862">
    <property type="entry name" value="TRPV"/>
</dbReference>
<evidence type="ECO:0000256" key="7">
    <source>
        <dbReference type="SAM" id="Phobius"/>
    </source>
</evidence>
<feature type="compositionally biased region" description="Basic residues" evidence="6">
    <location>
        <begin position="957"/>
        <end position="969"/>
    </location>
</feature>
<feature type="transmembrane region" description="Helical" evidence="7">
    <location>
        <begin position="811"/>
        <end position="836"/>
    </location>
</feature>
<organism evidence="9 10">
    <name type="scientific">Halteria grandinella</name>
    <dbReference type="NCBI Taxonomy" id="5974"/>
    <lineage>
        <taxon>Eukaryota</taxon>
        <taxon>Sar</taxon>
        <taxon>Alveolata</taxon>
        <taxon>Ciliophora</taxon>
        <taxon>Intramacronucleata</taxon>
        <taxon>Spirotrichea</taxon>
        <taxon>Stichotrichia</taxon>
        <taxon>Sporadotrichida</taxon>
        <taxon>Halteriidae</taxon>
        <taxon>Halteria</taxon>
    </lineage>
</organism>
<dbReference type="GO" id="GO:0005216">
    <property type="term" value="F:monoatomic ion channel activity"/>
    <property type="evidence" value="ECO:0007669"/>
    <property type="project" value="InterPro"/>
</dbReference>
<evidence type="ECO:0000256" key="4">
    <source>
        <dbReference type="ARBA" id="ARBA00022989"/>
    </source>
</evidence>
<dbReference type="GO" id="GO:0005886">
    <property type="term" value="C:plasma membrane"/>
    <property type="evidence" value="ECO:0007669"/>
    <property type="project" value="TreeGrafter"/>
</dbReference>
<evidence type="ECO:0000313" key="9">
    <source>
        <dbReference type="EMBL" id="TNV87497.1"/>
    </source>
</evidence>
<proteinExistence type="predicted"/>
<evidence type="ECO:0000256" key="5">
    <source>
        <dbReference type="ARBA" id="ARBA00023136"/>
    </source>
</evidence>
<feature type="transmembrane region" description="Helical" evidence="7">
    <location>
        <begin position="715"/>
        <end position="733"/>
    </location>
</feature>
<accession>A0A8J8T9H1</accession>
<dbReference type="EMBL" id="RRYP01000398">
    <property type="protein sequence ID" value="TNV87497.1"/>
    <property type="molecule type" value="Genomic_DNA"/>
</dbReference>
<protein>
    <recommendedName>
        <fullName evidence="8">Ion transport domain-containing protein</fullName>
    </recommendedName>
</protein>
<dbReference type="GO" id="GO:0098703">
    <property type="term" value="P:calcium ion import across plasma membrane"/>
    <property type="evidence" value="ECO:0007669"/>
    <property type="project" value="TreeGrafter"/>
</dbReference>
<evidence type="ECO:0000256" key="1">
    <source>
        <dbReference type="ARBA" id="ARBA00004141"/>
    </source>
</evidence>
<feature type="transmembrane region" description="Helical" evidence="7">
    <location>
        <begin position="675"/>
        <end position="695"/>
    </location>
</feature>